<gene>
    <name evidence="8" type="primary">rsmI</name>
    <name evidence="8" type="ORF">KBTEX_01287</name>
</gene>
<dbReference type="GO" id="GO:0008168">
    <property type="term" value="F:methyltransferase activity"/>
    <property type="evidence" value="ECO:0007669"/>
    <property type="project" value="UniProtKB-KW"/>
</dbReference>
<evidence type="ECO:0000259" key="7">
    <source>
        <dbReference type="Pfam" id="PF23016"/>
    </source>
</evidence>
<keyword evidence="2" id="KW-0698">rRNA processing</keyword>
<dbReference type="NCBIfam" id="TIGR00096">
    <property type="entry name" value="16S rRNA (cytidine(1402)-2'-O)-methyltransferase"/>
    <property type="match status" value="1"/>
</dbReference>
<evidence type="ECO:0000256" key="3">
    <source>
        <dbReference type="ARBA" id="ARBA00022603"/>
    </source>
</evidence>
<dbReference type="InterPro" id="IPR014777">
    <property type="entry name" value="4pyrrole_Mease_sub1"/>
</dbReference>
<dbReference type="PANTHER" id="PTHR46111">
    <property type="entry name" value="RIBOSOMAL RNA SMALL SUBUNIT METHYLTRANSFERASE I"/>
    <property type="match status" value="1"/>
</dbReference>
<name>A0A5B8R7A4_9ZZZZ</name>
<dbReference type="PROSITE" id="PS01296">
    <property type="entry name" value="RSMI"/>
    <property type="match status" value="1"/>
</dbReference>
<dbReference type="Pfam" id="PF23016">
    <property type="entry name" value="RsmI_C"/>
    <property type="match status" value="1"/>
</dbReference>
<dbReference type="FunFam" id="3.30.950.10:FF:000002">
    <property type="entry name" value="Ribosomal RNA small subunit methyltransferase I"/>
    <property type="match status" value="1"/>
</dbReference>
<sequence>MVRLRLAAAAAGRLYEYPQGGISVSNNPGRLFVVATPIGNLEDISARAVAVLGGVGRIAAEDTRHTAALLSHLGIRRPLLSLHEHNEAVRVERVVAALAAGEDVALVSDAGTPLISDPGYRLVRELRHQGYAVTPVPGACSVIAALSVAGLPSDRFVYEGFLPAKAQQRARRLQALAAEACTVVMLESGHRIAASLEAMAASFGGDREACLARELTKRFETVRLATLDELAAWVAADANQRRGEFVLMVRGVEAQAVADTVTVDALIDELAGEMPPRRAARLLARLTGGSANTFYRRLAREDG</sequence>
<feature type="domain" description="RsmI HTH" evidence="7">
    <location>
        <begin position="258"/>
        <end position="298"/>
    </location>
</feature>
<proteinExistence type="inferred from homology"/>
<protein>
    <submittedName>
        <fullName evidence="8">Ribosomal RNA small subunit methyltransferase I</fullName>
        <ecNumber evidence="8">2.1.1.198</ecNumber>
    </submittedName>
</protein>
<dbReference type="SUPFAM" id="SSF53790">
    <property type="entry name" value="Tetrapyrrole methylase"/>
    <property type="match status" value="1"/>
</dbReference>
<keyword evidence="1" id="KW-0963">Cytoplasm</keyword>
<dbReference type="CDD" id="cd11648">
    <property type="entry name" value="RsmI"/>
    <property type="match status" value="1"/>
</dbReference>
<organism evidence="8">
    <name type="scientific">uncultured organism</name>
    <dbReference type="NCBI Taxonomy" id="155900"/>
    <lineage>
        <taxon>unclassified sequences</taxon>
        <taxon>environmental samples</taxon>
    </lineage>
</organism>
<dbReference type="InterPro" id="IPR008189">
    <property type="entry name" value="rRNA_ssu_MeTfrase_I"/>
</dbReference>
<keyword evidence="4 8" id="KW-0808">Transferase</keyword>
<accession>A0A5B8R7A4</accession>
<dbReference type="EC" id="2.1.1.198" evidence="8"/>
<dbReference type="Gene3D" id="3.40.1010.10">
    <property type="entry name" value="Cobalt-precorrin-4 Transmethylase, Domain 1"/>
    <property type="match status" value="1"/>
</dbReference>
<dbReference type="InterPro" id="IPR018063">
    <property type="entry name" value="SAM_MeTrfase_RsmI_CS"/>
</dbReference>
<dbReference type="FunFam" id="3.40.1010.10:FF:000007">
    <property type="entry name" value="Ribosomal RNA small subunit methyltransferase I"/>
    <property type="match status" value="1"/>
</dbReference>
<evidence type="ECO:0000256" key="2">
    <source>
        <dbReference type="ARBA" id="ARBA00022552"/>
    </source>
</evidence>
<dbReference type="AlphaFoldDB" id="A0A5B8R7A4"/>
<dbReference type="InterPro" id="IPR053910">
    <property type="entry name" value="RsmI_HTH"/>
</dbReference>
<evidence type="ECO:0000259" key="6">
    <source>
        <dbReference type="Pfam" id="PF00590"/>
    </source>
</evidence>
<dbReference type="HAMAP" id="MF_01877">
    <property type="entry name" value="16SrRNA_methyltr_I"/>
    <property type="match status" value="1"/>
</dbReference>
<keyword evidence="5" id="KW-0949">S-adenosyl-L-methionine</keyword>
<feature type="domain" description="Tetrapyrrole methylase" evidence="6">
    <location>
        <begin position="31"/>
        <end position="231"/>
    </location>
</feature>
<dbReference type="PIRSF" id="PIRSF005917">
    <property type="entry name" value="MTase_YraL"/>
    <property type="match status" value="1"/>
</dbReference>
<dbReference type="Pfam" id="PF00590">
    <property type="entry name" value="TP_methylase"/>
    <property type="match status" value="1"/>
</dbReference>
<dbReference type="InterPro" id="IPR000878">
    <property type="entry name" value="4pyrrol_Mease"/>
</dbReference>
<dbReference type="GO" id="GO:0006364">
    <property type="term" value="P:rRNA processing"/>
    <property type="evidence" value="ECO:0007669"/>
    <property type="project" value="UniProtKB-KW"/>
</dbReference>
<dbReference type="PANTHER" id="PTHR46111:SF1">
    <property type="entry name" value="RIBOSOMAL RNA SMALL SUBUNIT METHYLTRANSFERASE I"/>
    <property type="match status" value="1"/>
</dbReference>
<dbReference type="GO" id="GO:0032259">
    <property type="term" value="P:methylation"/>
    <property type="evidence" value="ECO:0007669"/>
    <property type="project" value="UniProtKB-KW"/>
</dbReference>
<evidence type="ECO:0000256" key="5">
    <source>
        <dbReference type="ARBA" id="ARBA00022691"/>
    </source>
</evidence>
<keyword evidence="3 8" id="KW-0489">Methyltransferase</keyword>
<dbReference type="EMBL" id="MN079092">
    <property type="protein sequence ID" value="QEA04969.1"/>
    <property type="molecule type" value="Genomic_DNA"/>
</dbReference>
<dbReference type="InterPro" id="IPR035996">
    <property type="entry name" value="4pyrrol_Methylase_sf"/>
</dbReference>
<reference evidence="8" key="1">
    <citation type="submission" date="2019-06" db="EMBL/GenBank/DDBJ databases">
        <authorList>
            <person name="Murdoch R.W."/>
            <person name="Fathepure B."/>
        </authorList>
    </citation>
    <scope>NUCLEOTIDE SEQUENCE</scope>
</reference>
<dbReference type="Gene3D" id="3.30.950.10">
    <property type="entry name" value="Methyltransferase, Cobalt-precorrin-4 Transmethylase, Domain 2"/>
    <property type="match status" value="1"/>
</dbReference>
<dbReference type="InterPro" id="IPR014776">
    <property type="entry name" value="4pyrrole_Mease_sub2"/>
</dbReference>
<evidence type="ECO:0000256" key="1">
    <source>
        <dbReference type="ARBA" id="ARBA00022490"/>
    </source>
</evidence>
<evidence type="ECO:0000256" key="4">
    <source>
        <dbReference type="ARBA" id="ARBA00022679"/>
    </source>
</evidence>
<evidence type="ECO:0000313" key="8">
    <source>
        <dbReference type="EMBL" id="QEA04969.1"/>
    </source>
</evidence>